<sequence length="163" mass="17133">MNASSKAKIRAVTTGAVIAALYAALTLLFQPISYGPLQFRISEVLTVLPFFTPAAIPGLFVGCMFANIASSLGPVDIVVGSAATLLAAWLTYKMPTKWLAPLPPVICNGVIVGLELYFVFHAPLLLTIGSVAFGEAVVCFAGGIPLMLGLGKVQDRLFSPARH</sequence>
<keyword evidence="1" id="KW-1133">Transmembrane helix</keyword>
<feature type="transmembrane region" description="Helical" evidence="1">
    <location>
        <begin position="98"/>
        <end position="118"/>
    </location>
</feature>
<gene>
    <name evidence="2" type="ordered locus">Ethha_2037</name>
</gene>
<dbReference type="InterPro" id="IPR010387">
    <property type="entry name" value="QueT"/>
</dbReference>
<feature type="transmembrane region" description="Helical" evidence="1">
    <location>
        <begin position="125"/>
        <end position="148"/>
    </location>
</feature>
<name>E6U382_ETHHY</name>
<dbReference type="AlphaFoldDB" id="E6U382"/>
<dbReference type="RefSeq" id="WP_013485902.1">
    <property type="nucleotide sequence ID" value="NC_014828.1"/>
</dbReference>
<accession>E6U382</accession>
<organism evidence="2 3">
    <name type="scientific">Ethanoligenens harbinense (strain DSM 18485 / JCM 12961 / CGMCC 1.5033 / YUAN-3)</name>
    <dbReference type="NCBI Taxonomy" id="663278"/>
    <lineage>
        <taxon>Bacteria</taxon>
        <taxon>Bacillati</taxon>
        <taxon>Bacillota</taxon>
        <taxon>Clostridia</taxon>
        <taxon>Eubacteriales</taxon>
        <taxon>Oscillospiraceae</taxon>
        <taxon>Ethanoligenens</taxon>
    </lineage>
</organism>
<dbReference type="PANTHER" id="PTHR40044:SF1">
    <property type="entry name" value="INTEGRAL MEMBRANE PROTEIN"/>
    <property type="match status" value="1"/>
</dbReference>
<dbReference type="HOGENOM" id="CLU_104115_0_0_9"/>
<dbReference type="PIRSF" id="PIRSF031501">
    <property type="entry name" value="QueT"/>
    <property type="match status" value="1"/>
</dbReference>
<feature type="transmembrane region" description="Helical" evidence="1">
    <location>
        <begin position="44"/>
        <end position="65"/>
    </location>
</feature>
<dbReference type="KEGG" id="eha:Ethha_2037"/>
<reference evidence="2 3" key="1">
    <citation type="submission" date="2010-12" db="EMBL/GenBank/DDBJ databases">
        <title>Complete sequence of Ethanoligenens harbinense YUAN-3.</title>
        <authorList>
            <person name="Lucas S."/>
            <person name="Copeland A."/>
            <person name="Lapidus A."/>
            <person name="Cheng J.-F."/>
            <person name="Bruce D."/>
            <person name="Goodwin L."/>
            <person name="Pitluck S."/>
            <person name="Chertkov O."/>
            <person name="Misra M."/>
            <person name="Detter J.C."/>
            <person name="Han C."/>
            <person name="Tapia R."/>
            <person name="Land M."/>
            <person name="Hauser L."/>
            <person name="Jeffries C."/>
            <person name="Kyrpides N."/>
            <person name="Ivanova N."/>
            <person name="Mikhailova N."/>
            <person name="Wang A."/>
            <person name="Mouttaki H."/>
            <person name="He Z."/>
            <person name="Zhou J."/>
            <person name="Hemme C.L."/>
            <person name="Woyke T."/>
        </authorList>
    </citation>
    <scope>NUCLEOTIDE SEQUENCE [LARGE SCALE GENOMIC DNA]</scope>
    <source>
        <strain evidence="3">DSM 18485 / JCM 12961 / CGMCC 1.5033 / YUAN-3</strain>
    </source>
</reference>
<feature type="transmembrane region" description="Helical" evidence="1">
    <location>
        <begin position="72"/>
        <end position="92"/>
    </location>
</feature>
<evidence type="ECO:0000313" key="2">
    <source>
        <dbReference type="EMBL" id="ADU27554.1"/>
    </source>
</evidence>
<keyword evidence="1" id="KW-0812">Transmembrane</keyword>
<dbReference type="EMBL" id="CP002400">
    <property type="protein sequence ID" value="ADU27554.1"/>
    <property type="molecule type" value="Genomic_DNA"/>
</dbReference>
<evidence type="ECO:0008006" key="4">
    <source>
        <dbReference type="Google" id="ProtNLM"/>
    </source>
</evidence>
<dbReference type="eggNOG" id="COG4708">
    <property type="taxonomic scope" value="Bacteria"/>
</dbReference>
<dbReference type="Pfam" id="PF06177">
    <property type="entry name" value="QueT"/>
    <property type="match status" value="1"/>
</dbReference>
<dbReference type="PANTHER" id="PTHR40044">
    <property type="entry name" value="INTEGRAL MEMBRANE PROTEIN-RELATED"/>
    <property type="match status" value="1"/>
</dbReference>
<proteinExistence type="predicted"/>
<feature type="transmembrane region" description="Helical" evidence="1">
    <location>
        <begin position="12"/>
        <end position="32"/>
    </location>
</feature>
<evidence type="ECO:0000313" key="3">
    <source>
        <dbReference type="Proteomes" id="UP000001551"/>
    </source>
</evidence>
<evidence type="ECO:0000256" key="1">
    <source>
        <dbReference type="SAM" id="Phobius"/>
    </source>
</evidence>
<keyword evidence="1" id="KW-0472">Membrane</keyword>
<dbReference type="Proteomes" id="UP000001551">
    <property type="component" value="Chromosome"/>
</dbReference>
<keyword evidence="3" id="KW-1185">Reference proteome</keyword>
<protein>
    <recommendedName>
        <fullName evidence="4">QueT transporter family protein</fullName>
    </recommendedName>
</protein>